<feature type="compositionally biased region" description="Low complexity" evidence="1">
    <location>
        <begin position="54"/>
        <end position="82"/>
    </location>
</feature>
<organism evidence="2 3">
    <name type="scientific">Rotaria magnacalcarata</name>
    <dbReference type="NCBI Taxonomy" id="392030"/>
    <lineage>
        <taxon>Eukaryota</taxon>
        <taxon>Metazoa</taxon>
        <taxon>Spiralia</taxon>
        <taxon>Gnathifera</taxon>
        <taxon>Rotifera</taxon>
        <taxon>Eurotatoria</taxon>
        <taxon>Bdelloidea</taxon>
        <taxon>Philodinida</taxon>
        <taxon>Philodinidae</taxon>
        <taxon>Rotaria</taxon>
    </lineage>
</organism>
<reference evidence="2" key="1">
    <citation type="submission" date="2021-02" db="EMBL/GenBank/DDBJ databases">
        <authorList>
            <person name="Nowell W R."/>
        </authorList>
    </citation>
    <scope>NUCLEOTIDE SEQUENCE</scope>
</reference>
<sequence length="82" mass="9759">MFDIELSIDNYTSIMIIPDFDFDVDTGKYECSTSNIFGITVSSINIDRQSIKSQEQQEQQQEQQQQEQQQQEQQEQQQQYEE</sequence>
<evidence type="ECO:0000256" key="1">
    <source>
        <dbReference type="SAM" id="MobiDB-lite"/>
    </source>
</evidence>
<dbReference type="EMBL" id="CAJOBJ010343861">
    <property type="protein sequence ID" value="CAF5198553.1"/>
    <property type="molecule type" value="Genomic_DNA"/>
</dbReference>
<name>A0A8S3IDK5_9BILA</name>
<dbReference type="Proteomes" id="UP000681720">
    <property type="component" value="Unassembled WGS sequence"/>
</dbReference>
<dbReference type="AlphaFoldDB" id="A0A8S3IDK5"/>
<feature type="region of interest" description="Disordered" evidence="1">
    <location>
        <begin position="49"/>
        <end position="82"/>
    </location>
</feature>
<evidence type="ECO:0000313" key="2">
    <source>
        <dbReference type="EMBL" id="CAF5198553.1"/>
    </source>
</evidence>
<accession>A0A8S3IDK5</accession>
<comment type="caution">
    <text evidence="2">The sequence shown here is derived from an EMBL/GenBank/DDBJ whole genome shotgun (WGS) entry which is preliminary data.</text>
</comment>
<proteinExistence type="predicted"/>
<gene>
    <name evidence="2" type="ORF">GIL414_LOCUS75794</name>
</gene>
<protein>
    <submittedName>
        <fullName evidence="2">Uncharacterized protein</fullName>
    </submittedName>
</protein>
<evidence type="ECO:0000313" key="3">
    <source>
        <dbReference type="Proteomes" id="UP000681720"/>
    </source>
</evidence>